<keyword evidence="4" id="KW-1185">Reference proteome</keyword>
<name>A0ABP8NJC6_9BACT</name>
<feature type="region of interest" description="Disordered" evidence="1">
    <location>
        <begin position="45"/>
        <end position="72"/>
    </location>
</feature>
<organism evidence="3 4">
    <name type="scientific">Novipirellula rosea</name>
    <dbReference type="NCBI Taxonomy" id="1031540"/>
    <lineage>
        <taxon>Bacteria</taxon>
        <taxon>Pseudomonadati</taxon>
        <taxon>Planctomycetota</taxon>
        <taxon>Planctomycetia</taxon>
        <taxon>Pirellulales</taxon>
        <taxon>Pirellulaceae</taxon>
        <taxon>Novipirellula</taxon>
    </lineage>
</organism>
<dbReference type="EMBL" id="BAABGA010000082">
    <property type="protein sequence ID" value="GAA4466406.1"/>
    <property type="molecule type" value="Genomic_DNA"/>
</dbReference>
<keyword evidence="2" id="KW-0732">Signal</keyword>
<evidence type="ECO:0000313" key="4">
    <source>
        <dbReference type="Proteomes" id="UP001500840"/>
    </source>
</evidence>
<feature type="compositionally biased region" description="Basic and acidic residues" evidence="1">
    <location>
        <begin position="57"/>
        <end position="72"/>
    </location>
</feature>
<evidence type="ECO:0000256" key="2">
    <source>
        <dbReference type="SAM" id="SignalP"/>
    </source>
</evidence>
<reference evidence="4" key="1">
    <citation type="journal article" date="2019" name="Int. J. Syst. Evol. Microbiol.">
        <title>The Global Catalogue of Microorganisms (GCM) 10K type strain sequencing project: providing services to taxonomists for standard genome sequencing and annotation.</title>
        <authorList>
            <consortium name="The Broad Institute Genomics Platform"/>
            <consortium name="The Broad Institute Genome Sequencing Center for Infectious Disease"/>
            <person name="Wu L."/>
            <person name="Ma J."/>
        </authorList>
    </citation>
    <scope>NUCLEOTIDE SEQUENCE [LARGE SCALE GENOMIC DNA]</scope>
    <source>
        <strain evidence="4">JCM 17759</strain>
    </source>
</reference>
<feature type="signal peptide" evidence="2">
    <location>
        <begin position="1"/>
        <end position="39"/>
    </location>
</feature>
<comment type="caution">
    <text evidence="3">The sequence shown here is derived from an EMBL/GenBank/DDBJ whole genome shotgun (WGS) entry which is preliminary data.</text>
</comment>
<protein>
    <recommendedName>
        <fullName evidence="5">Secreted protein</fullName>
    </recommendedName>
</protein>
<evidence type="ECO:0008006" key="5">
    <source>
        <dbReference type="Google" id="ProtNLM"/>
    </source>
</evidence>
<dbReference type="Proteomes" id="UP001500840">
    <property type="component" value="Unassembled WGS sequence"/>
</dbReference>
<evidence type="ECO:0000313" key="3">
    <source>
        <dbReference type="EMBL" id="GAA4466406.1"/>
    </source>
</evidence>
<evidence type="ECO:0000256" key="1">
    <source>
        <dbReference type="SAM" id="MobiDB-lite"/>
    </source>
</evidence>
<proteinExistence type="predicted"/>
<accession>A0ABP8NJC6</accession>
<sequence>MGSFFKFITRKVPNMKKFCFLWIAVICVSSFSLVGCGSANDTEVVQETPAEEPEMTAEEKAAYEKSMRESMQ</sequence>
<gene>
    <name evidence="3" type="ORF">GCM10023156_55150</name>
</gene>
<feature type="chain" id="PRO_5045120779" description="Secreted protein" evidence="2">
    <location>
        <begin position="40"/>
        <end position="72"/>
    </location>
</feature>